<name>A0A437GUM2_9SPHN</name>
<evidence type="ECO:0000256" key="6">
    <source>
        <dbReference type="ARBA" id="ARBA00022723"/>
    </source>
</evidence>
<dbReference type="GO" id="GO:0051536">
    <property type="term" value="F:iron-sulfur cluster binding"/>
    <property type="evidence" value="ECO:0007669"/>
    <property type="project" value="UniProtKB-KW"/>
</dbReference>
<comment type="similarity">
    <text evidence="3">In the N-terminal section; belongs to the NADH:flavin oxidoreductase/NADH oxidase family.</text>
</comment>
<dbReference type="SUPFAM" id="SSF51905">
    <property type="entry name" value="FAD/NAD(P)-binding domain"/>
    <property type="match status" value="1"/>
</dbReference>
<comment type="cofactor">
    <cofactor evidence="1">
        <name>FMN</name>
        <dbReference type="ChEBI" id="CHEBI:58210"/>
    </cofactor>
</comment>
<evidence type="ECO:0000256" key="4">
    <source>
        <dbReference type="ARBA" id="ARBA00022630"/>
    </source>
</evidence>
<dbReference type="GO" id="GO:0016491">
    <property type="term" value="F:oxidoreductase activity"/>
    <property type="evidence" value="ECO:0007669"/>
    <property type="project" value="UniProtKB-KW"/>
</dbReference>
<protein>
    <submittedName>
        <fullName evidence="11">FAD-dependent oxidoreductase</fullName>
    </submittedName>
</protein>
<evidence type="ECO:0000256" key="1">
    <source>
        <dbReference type="ARBA" id="ARBA00001917"/>
    </source>
</evidence>
<keyword evidence="5" id="KW-0288">FMN</keyword>
<dbReference type="InterPro" id="IPR001155">
    <property type="entry name" value="OxRdtase_FMN_N"/>
</dbReference>
<keyword evidence="4" id="KW-0285">Flavoprotein</keyword>
<evidence type="ECO:0000256" key="3">
    <source>
        <dbReference type="ARBA" id="ARBA00011048"/>
    </source>
</evidence>
<evidence type="ECO:0000256" key="7">
    <source>
        <dbReference type="ARBA" id="ARBA00023002"/>
    </source>
</evidence>
<dbReference type="Pfam" id="PF12831">
    <property type="entry name" value="FAD_oxidored"/>
    <property type="match status" value="1"/>
</dbReference>
<proteinExistence type="inferred from homology"/>
<evidence type="ECO:0000313" key="12">
    <source>
        <dbReference type="Proteomes" id="UP000283003"/>
    </source>
</evidence>
<dbReference type="Proteomes" id="UP000283003">
    <property type="component" value="Unassembled WGS sequence"/>
</dbReference>
<dbReference type="InterPro" id="IPR051793">
    <property type="entry name" value="NADH:flavin_oxidoreductase"/>
</dbReference>
<evidence type="ECO:0000256" key="9">
    <source>
        <dbReference type="ARBA" id="ARBA00023014"/>
    </source>
</evidence>
<dbReference type="SUPFAM" id="SSF51395">
    <property type="entry name" value="FMN-linked oxidoreductases"/>
    <property type="match status" value="1"/>
</dbReference>
<reference evidence="11 12" key="1">
    <citation type="submission" date="2018-12" db="EMBL/GenBank/DDBJ databases">
        <title>Croceicoccus ponticola sp. nov., a lipolytic bacterium isolated from seawater.</title>
        <authorList>
            <person name="Yoon J.-H."/>
        </authorList>
    </citation>
    <scope>NUCLEOTIDE SEQUENCE [LARGE SCALE GENOMIC DNA]</scope>
    <source>
        <strain evidence="11 12">GM-16</strain>
    </source>
</reference>
<feature type="domain" description="NADH:flavin oxidoreductase/NADH oxidase N-terminal" evidence="10">
    <location>
        <begin position="2"/>
        <end position="335"/>
    </location>
</feature>
<dbReference type="PANTHER" id="PTHR42917">
    <property type="entry name" value="2,4-DIENOYL-COA REDUCTASE"/>
    <property type="match status" value="1"/>
</dbReference>
<comment type="caution">
    <text evidence="11">The sequence shown here is derived from an EMBL/GenBank/DDBJ whole genome shotgun (WGS) entry which is preliminary data.</text>
</comment>
<dbReference type="OrthoDB" id="9804454at2"/>
<accession>A0A437GUM2</accession>
<evidence type="ECO:0000259" key="10">
    <source>
        <dbReference type="Pfam" id="PF00724"/>
    </source>
</evidence>
<dbReference type="GO" id="GO:0010181">
    <property type="term" value="F:FMN binding"/>
    <property type="evidence" value="ECO:0007669"/>
    <property type="project" value="InterPro"/>
</dbReference>
<keyword evidence="9" id="KW-0411">Iron-sulfur</keyword>
<organism evidence="11 12">
    <name type="scientific">Croceicoccus ponticola</name>
    <dbReference type="NCBI Taxonomy" id="2217664"/>
    <lineage>
        <taxon>Bacteria</taxon>
        <taxon>Pseudomonadati</taxon>
        <taxon>Pseudomonadota</taxon>
        <taxon>Alphaproteobacteria</taxon>
        <taxon>Sphingomonadales</taxon>
        <taxon>Erythrobacteraceae</taxon>
        <taxon>Croceicoccus</taxon>
    </lineage>
</organism>
<dbReference type="Gene3D" id="3.40.50.720">
    <property type="entry name" value="NAD(P)-binding Rossmann-like Domain"/>
    <property type="match status" value="1"/>
</dbReference>
<dbReference type="PANTHER" id="PTHR42917:SF2">
    <property type="entry name" value="2,4-DIENOYL-COA REDUCTASE [(2E)-ENOYL-COA-PRODUCING]"/>
    <property type="match status" value="1"/>
</dbReference>
<dbReference type="InterPro" id="IPR036188">
    <property type="entry name" value="FAD/NAD-bd_sf"/>
</dbReference>
<dbReference type="Pfam" id="PF00724">
    <property type="entry name" value="Oxidored_FMN"/>
    <property type="match status" value="1"/>
</dbReference>
<keyword evidence="7" id="KW-0560">Oxidoreductase</keyword>
<dbReference type="Gene3D" id="3.50.50.60">
    <property type="entry name" value="FAD/NAD(P)-binding domain"/>
    <property type="match status" value="1"/>
</dbReference>
<comment type="cofactor">
    <cofactor evidence="2">
        <name>[4Fe-4S] cluster</name>
        <dbReference type="ChEBI" id="CHEBI:49883"/>
    </cofactor>
</comment>
<dbReference type="AlphaFoldDB" id="A0A437GUM2"/>
<sequence>MKLLEPIRLGPLEVRNRVVSTAHAAYLDFFQPGSDGERYMAYQERRAQGGAGMVILTAMHVHESSGLLNHFNYEEADIARKFRELSARVHRHGTTAISQLFHYGMQSLSSVRPDMHPLWGWSARVNTEGETGHAMTDAEVEMVIEGFCRSARIAVENGMDGVELHGTHGYLIQQSFTPMFNQRTDKWGDPLAFTTELARRVRDAIGPDKVMGFRTSADDLVPVEKGGVGPDKCREYTAAFVKTGLFDYLNHSEGQGGSHYAHAIGSYRHKFGEWLPLTRQLREAIGAAIPVIGVGKIPTPDLAEGALQNGDCDMVGMTRAQISDPDLVNKLMTGKASRIRTCTGANQGCIDRARYPITCFQNPEVGEENRLREMDAVPTTPKKVLVIGGGPAGMKAAEIAGRRGHSVVLAESGSQLGGRLNMVGTMGAASNLLSATAWIEQELADLPVEIRLQTIVDEDFVRTLAPEAIVLTAGSTPQRDLKCGDDGSIVVLSSDEAARGEYDGQKFDMAGTRALMIDLHGNYETALVLESLVERGVTVTVVTPFQVYGPNLGFTHMNDLLARLLRKGTKLLPLTKLAGIAEGMATLRHAVSGETTTEEFDFVVSGAPPRASDGLRAMCESVAPTWLAGDVISPRSALEAIREGDRVARQI</sequence>
<dbReference type="EMBL" id="RXOL01000011">
    <property type="protein sequence ID" value="RVQ64845.1"/>
    <property type="molecule type" value="Genomic_DNA"/>
</dbReference>
<evidence type="ECO:0000256" key="8">
    <source>
        <dbReference type="ARBA" id="ARBA00023004"/>
    </source>
</evidence>
<keyword evidence="6" id="KW-0479">Metal-binding</keyword>
<evidence type="ECO:0000256" key="2">
    <source>
        <dbReference type="ARBA" id="ARBA00001966"/>
    </source>
</evidence>
<dbReference type="InterPro" id="IPR013785">
    <property type="entry name" value="Aldolase_TIM"/>
</dbReference>
<dbReference type="RefSeq" id="WP_127613664.1">
    <property type="nucleotide sequence ID" value="NZ_RXOL01000011.1"/>
</dbReference>
<dbReference type="Gene3D" id="3.20.20.70">
    <property type="entry name" value="Aldolase class I"/>
    <property type="match status" value="1"/>
</dbReference>
<dbReference type="GO" id="GO:0046872">
    <property type="term" value="F:metal ion binding"/>
    <property type="evidence" value="ECO:0007669"/>
    <property type="project" value="UniProtKB-KW"/>
</dbReference>
<keyword evidence="12" id="KW-1185">Reference proteome</keyword>
<gene>
    <name evidence="11" type="ORF">EKN06_14705</name>
</gene>
<keyword evidence="8" id="KW-0408">Iron</keyword>
<evidence type="ECO:0000313" key="11">
    <source>
        <dbReference type="EMBL" id="RVQ64845.1"/>
    </source>
</evidence>
<evidence type="ECO:0000256" key="5">
    <source>
        <dbReference type="ARBA" id="ARBA00022643"/>
    </source>
</evidence>